<dbReference type="GO" id="GO:0035556">
    <property type="term" value="P:intracellular signal transduction"/>
    <property type="evidence" value="ECO:0000318"/>
    <property type="project" value="GO_Central"/>
</dbReference>
<evidence type="ECO:0000256" key="8">
    <source>
        <dbReference type="RuleBase" id="RU000304"/>
    </source>
</evidence>
<proteinExistence type="inferred from homology"/>
<dbReference type="InterPro" id="IPR000961">
    <property type="entry name" value="AGC-kinase_C"/>
</dbReference>
<keyword evidence="12" id="KW-1185">Reference proteome</keyword>
<dbReference type="SUPFAM" id="SSF50729">
    <property type="entry name" value="PH domain-like"/>
    <property type="match status" value="1"/>
</dbReference>
<evidence type="ECO:0000313" key="12">
    <source>
        <dbReference type="Proteomes" id="UP000001542"/>
    </source>
</evidence>
<dbReference type="STRING" id="5722.A2GBV0"/>
<keyword evidence="6 7" id="KW-0067">ATP-binding</keyword>
<comment type="similarity">
    <text evidence="8">Belongs to the protein kinase superfamily.</text>
</comment>
<dbReference type="InterPro" id="IPR017441">
    <property type="entry name" value="Protein_kinase_ATP_BS"/>
</dbReference>
<sequence>MRVLYEGTIKERGSKLGFWHNRKCYIADNKLYIHRGLLTPNNYHAIPLSASTRIDFVPETKDNEIIIQYNNNQFIVLSASTKNEVDKLYNALCNATLSSTNLNMSCFEIISSLGRGHFGKVNLCRRINSQLFYAIKSIHKSQLMEQNKINTVIVERDVLLVTRCPFIVHFCFSFQTTSKFYLGLEYVPGGDLHQRILSAGTIPLHDLRIYLAEIVLGLEDLHKRSIVYRDLKPENILITSEGHLKLTDFGLAKFSQNPLRSLCGTMEYVAPEMVRNEPYGSSVDIWSLGIITYEMAIGRTPFKRANQFKTFKAILEEEPSINSNIDSKLLDLIQKLLVKDPKKRLTIDEINSHPFFESINFNKVLKLEEQPNYIPNIKSIEQLRSQSEDSPADSFGEPVYMDSLYDGFTFVNI</sequence>
<dbReference type="AlphaFoldDB" id="A2GBV0"/>
<dbReference type="InterPro" id="IPR045270">
    <property type="entry name" value="STKc_AGC"/>
</dbReference>
<gene>
    <name evidence="11" type="ORF">TVAG_092840</name>
</gene>
<keyword evidence="2" id="KW-0597">Phosphoprotein</keyword>
<dbReference type="Pfam" id="PF00069">
    <property type="entry name" value="Pkinase"/>
    <property type="match status" value="1"/>
</dbReference>
<dbReference type="FunFam" id="1.10.510.10:FF:001110">
    <property type="entry name" value="AGC family protein kinase"/>
    <property type="match status" value="1"/>
</dbReference>
<dbReference type="PROSITE" id="PS00107">
    <property type="entry name" value="PROTEIN_KINASE_ATP"/>
    <property type="match status" value="1"/>
</dbReference>
<dbReference type="SMART" id="SM00220">
    <property type="entry name" value="S_TKc"/>
    <property type="match status" value="1"/>
</dbReference>
<name>A2GBV0_TRIV3</name>
<reference evidence="11" key="1">
    <citation type="submission" date="2006-10" db="EMBL/GenBank/DDBJ databases">
        <authorList>
            <person name="Amadeo P."/>
            <person name="Zhao Q."/>
            <person name="Wortman J."/>
            <person name="Fraser-Liggett C."/>
            <person name="Carlton J."/>
        </authorList>
    </citation>
    <scope>NUCLEOTIDE SEQUENCE</scope>
    <source>
        <strain evidence="11">G3</strain>
    </source>
</reference>
<feature type="domain" description="Protein kinase" evidence="9">
    <location>
        <begin position="107"/>
        <end position="356"/>
    </location>
</feature>
<keyword evidence="5 11" id="KW-0418">Kinase</keyword>
<feature type="domain" description="AGC-kinase C-terminal" evidence="10">
    <location>
        <begin position="357"/>
        <end position="413"/>
    </location>
</feature>
<dbReference type="Proteomes" id="UP000001542">
    <property type="component" value="Unassembled WGS sequence"/>
</dbReference>
<dbReference type="PROSITE" id="PS50011">
    <property type="entry name" value="PROTEIN_KINASE_DOM"/>
    <property type="match status" value="1"/>
</dbReference>
<evidence type="ECO:0000256" key="6">
    <source>
        <dbReference type="ARBA" id="ARBA00022840"/>
    </source>
</evidence>
<accession>A2GBV0</accession>
<dbReference type="CDD" id="cd00821">
    <property type="entry name" value="PH"/>
    <property type="match status" value="1"/>
</dbReference>
<feature type="binding site" evidence="7">
    <location>
        <position position="136"/>
    </location>
    <ligand>
        <name>ATP</name>
        <dbReference type="ChEBI" id="CHEBI:30616"/>
    </ligand>
</feature>
<protein>
    <submittedName>
        <fullName evidence="11">AGC family protein kinase</fullName>
    </submittedName>
</protein>
<dbReference type="eggNOG" id="KOG0598">
    <property type="taxonomic scope" value="Eukaryota"/>
</dbReference>
<evidence type="ECO:0000259" key="10">
    <source>
        <dbReference type="PROSITE" id="PS51285"/>
    </source>
</evidence>
<keyword evidence="1 8" id="KW-0723">Serine/threonine-protein kinase</keyword>
<dbReference type="VEuPathDB" id="TrichDB:TVAGG3_0404930"/>
<dbReference type="KEGG" id="tva:4743007"/>
<evidence type="ECO:0000256" key="4">
    <source>
        <dbReference type="ARBA" id="ARBA00022741"/>
    </source>
</evidence>
<dbReference type="Gene3D" id="3.30.200.20">
    <property type="entry name" value="Phosphorylase Kinase, domain 1"/>
    <property type="match status" value="1"/>
</dbReference>
<dbReference type="InterPro" id="IPR000719">
    <property type="entry name" value="Prot_kinase_dom"/>
</dbReference>
<organism evidence="11 12">
    <name type="scientific">Trichomonas vaginalis (strain ATCC PRA-98 / G3)</name>
    <dbReference type="NCBI Taxonomy" id="412133"/>
    <lineage>
        <taxon>Eukaryota</taxon>
        <taxon>Metamonada</taxon>
        <taxon>Parabasalia</taxon>
        <taxon>Trichomonadida</taxon>
        <taxon>Trichomonadidae</taxon>
        <taxon>Trichomonas</taxon>
    </lineage>
</organism>
<dbReference type="SMR" id="A2GBV0"/>
<dbReference type="GO" id="GO:0004674">
    <property type="term" value="F:protein serine/threonine kinase activity"/>
    <property type="evidence" value="ECO:0000318"/>
    <property type="project" value="GO_Central"/>
</dbReference>
<dbReference type="GO" id="GO:0005524">
    <property type="term" value="F:ATP binding"/>
    <property type="evidence" value="ECO:0007669"/>
    <property type="project" value="UniProtKB-UniRule"/>
</dbReference>
<evidence type="ECO:0000256" key="2">
    <source>
        <dbReference type="ARBA" id="ARBA00022553"/>
    </source>
</evidence>
<evidence type="ECO:0000313" key="11">
    <source>
        <dbReference type="EMBL" id="EAX85364.1"/>
    </source>
</evidence>
<dbReference type="Gene3D" id="2.30.29.30">
    <property type="entry name" value="Pleckstrin-homology domain (PH domain)/Phosphotyrosine-binding domain (PTB)"/>
    <property type="match status" value="1"/>
</dbReference>
<dbReference type="VEuPathDB" id="TrichDB:TVAG_092840"/>
<evidence type="ECO:0000256" key="5">
    <source>
        <dbReference type="ARBA" id="ARBA00022777"/>
    </source>
</evidence>
<evidence type="ECO:0000256" key="7">
    <source>
        <dbReference type="PROSITE-ProRule" id="PRU10141"/>
    </source>
</evidence>
<dbReference type="PROSITE" id="PS51285">
    <property type="entry name" value="AGC_KINASE_CTER"/>
    <property type="match status" value="1"/>
</dbReference>
<evidence type="ECO:0000259" key="9">
    <source>
        <dbReference type="PROSITE" id="PS50011"/>
    </source>
</evidence>
<dbReference type="PROSITE" id="PS00108">
    <property type="entry name" value="PROTEIN_KINASE_ST"/>
    <property type="match status" value="1"/>
</dbReference>
<dbReference type="Gene3D" id="1.10.510.10">
    <property type="entry name" value="Transferase(Phosphotransferase) domain 1"/>
    <property type="match status" value="1"/>
</dbReference>
<dbReference type="InterPro" id="IPR011993">
    <property type="entry name" value="PH-like_dom_sf"/>
</dbReference>
<keyword evidence="4 7" id="KW-0547">Nucleotide-binding</keyword>
<dbReference type="RefSeq" id="XP_001298294.1">
    <property type="nucleotide sequence ID" value="XM_001298293.1"/>
</dbReference>
<reference evidence="11" key="2">
    <citation type="journal article" date="2007" name="Science">
        <title>Draft genome sequence of the sexually transmitted pathogen Trichomonas vaginalis.</title>
        <authorList>
            <person name="Carlton J.M."/>
            <person name="Hirt R.P."/>
            <person name="Silva J.C."/>
            <person name="Delcher A.L."/>
            <person name="Schatz M."/>
            <person name="Zhao Q."/>
            <person name="Wortman J.R."/>
            <person name="Bidwell S.L."/>
            <person name="Alsmark U.C.M."/>
            <person name="Besteiro S."/>
            <person name="Sicheritz-Ponten T."/>
            <person name="Noel C.J."/>
            <person name="Dacks J.B."/>
            <person name="Foster P.G."/>
            <person name="Simillion C."/>
            <person name="Van de Peer Y."/>
            <person name="Miranda-Saavedra D."/>
            <person name="Barton G.J."/>
            <person name="Westrop G.D."/>
            <person name="Mueller S."/>
            <person name="Dessi D."/>
            <person name="Fiori P.L."/>
            <person name="Ren Q."/>
            <person name="Paulsen I."/>
            <person name="Zhang H."/>
            <person name="Bastida-Corcuera F.D."/>
            <person name="Simoes-Barbosa A."/>
            <person name="Brown M.T."/>
            <person name="Hayes R.D."/>
            <person name="Mukherjee M."/>
            <person name="Okumura C.Y."/>
            <person name="Schneider R."/>
            <person name="Smith A.J."/>
            <person name="Vanacova S."/>
            <person name="Villalvazo M."/>
            <person name="Haas B.J."/>
            <person name="Pertea M."/>
            <person name="Feldblyum T.V."/>
            <person name="Utterback T.R."/>
            <person name="Shu C.L."/>
            <person name="Osoegawa K."/>
            <person name="de Jong P.J."/>
            <person name="Hrdy I."/>
            <person name="Horvathova L."/>
            <person name="Zubacova Z."/>
            <person name="Dolezal P."/>
            <person name="Malik S.B."/>
            <person name="Logsdon J.M. Jr."/>
            <person name="Henze K."/>
            <person name="Gupta A."/>
            <person name="Wang C.C."/>
            <person name="Dunne R.L."/>
            <person name="Upcroft J.A."/>
            <person name="Upcroft P."/>
            <person name="White O."/>
            <person name="Salzberg S.L."/>
            <person name="Tang P."/>
            <person name="Chiu C.-H."/>
            <person name="Lee Y.-S."/>
            <person name="Embley T.M."/>
            <person name="Coombs G.H."/>
            <person name="Mottram J.C."/>
            <person name="Tachezy J."/>
            <person name="Fraser-Liggett C.M."/>
            <person name="Johnson P.J."/>
        </authorList>
    </citation>
    <scope>NUCLEOTIDE SEQUENCE [LARGE SCALE GENOMIC DNA]</scope>
    <source>
        <strain evidence="11">G3</strain>
    </source>
</reference>
<dbReference type="InParanoid" id="A2GBV0"/>
<keyword evidence="3" id="KW-0808">Transferase</keyword>
<dbReference type="SUPFAM" id="SSF56112">
    <property type="entry name" value="Protein kinase-like (PK-like)"/>
    <property type="match status" value="1"/>
</dbReference>
<dbReference type="InterPro" id="IPR008271">
    <property type="entry name" value="Ser/Thr_kinase_AS"/>
</dbReference>
<evidence type="ECO:0000256" key="1">
    <source>
        <dbReference type="ARBA" id="ARBA00022527"/>
    </source>
</evidence>
<dbReference type="PANTHER" id="PTHR24351">
    <property type="entry name" value="RIBOSOMAL PROTEIN S6 KINASE"/>
    <property type="match status" value="1"/>
</dbReference>
<dbReference type="InterPro" id="IPR011009">
    <property type="entry name" value="Kinase-like_dom_sf"/>
</dbReference>
<evidence type="ECO:0000256" key="3">
    <source>
        <dbReference type="ARBA" id="ARBA00022679"/>
    </source>
</evidence>
<dbReference type="EMBL" id="DS114968">
    <property type="protein sequence ID" value="EAX85364.1"/>
    <property type="molecule type" value="Genomic_DNA"/>
</dbReference>
<dbReference type="CDD" id="cd05123">
    <property type="entry name" value="STKc_AGC"/>
    <property type="match status" value="1"/>
</dbReference>
<dbReference type="OrthoDB" id="68483at2759"/>
<dbReference type="FunFam" id="3.30.200.20:FF:000771">
    <property type="entry name" value="AGC family protein kinase"/>
    <property type="match status" value="1"/>
</dbReference>